<evidence type="ECO:0000313" key="2">
    <source>
        <dbReference type="Proteomes" id="UP000027265"/>
    </source>
</evidence>
<dbReference type="Proteomes" id="UP000027265">
    <property type="component" value="Unassembled WGS sequence"/>
</dbReference>
<dbReference type="InParanoid" id="A0A067PP29"/>
<dbReference type="AlphaFoldDB" id="A0A067PP29"/>
<sequence>MKLPVELYSMIIRLVPDKSDLARLCQVSLMFNREASPLLYHSVEFFTCPIRQAQFCQTITNNTTLGMQVVVAALDVTTYPELLLEDVVREIHPEHVVNGILRAVPNLRDLEVHLVSADPTTISPIFSGSQFKLHTFRNHAIEFVETKSFLASQPDIREWHHNMPFAYFADLEEIFSPIDPDILQNVSILAIDAEVLPDFLGPLPLVTNLLLKFHHETQDMDDVHLAELIKLFPNVVSLSLDLKGADFELGSSTALKIVVETLPHLKHLCLIDNDHDLYACAEPQPAFRQLIDDLSPFTNLETLVYVPPDEENVPDDETKPWWIHLHSKERSFRKGI</sequence>
<accession>A0A067PP29</accession>
<keyword evidence="2" id="KW-1185">Reference proteome</keyword>
<name>A0A067PP29_9AGAM</name>
<reference evidence="2" key="1">
    <citation type="journal article" date="2014" name="Proc. Natl. Acad. Sci. U.S.A.">
        <title>Extensive sampling of basidiomycete genomes demonstrates inadequacy of the white-rot/brown-rot paradigm for wood decay fungi.</title>
        <authorList>
            <person name="Riley R."/>
            <person name="Salamov A.A."/>
            <person name="Brown D.W."/>
            <person name="Nagy L.G."/>
            <person name="Floudas D."/>
            <person name="Held B.W."/>
            <person name="Levasseur A."/>
            <person name="Lombard V."/>
            <person name="Morin E."/>
            <person name="Otillar R."/>
            <person name="Lindquist E.A."/>
            <person name="Sun H."/>
            <person name="LaButti K.M."/>
            <person name="Schmutz J."/>
            <person name="Jabbour D."/>
            <person name="Luo H."/>
            <person name="Baker S.E."/>
            <person name="Pisabarro A.G."/>
            <person name="Walton J.D."/>
            <person name="Blanchette R.A."/>
            <person name="Henrissat B."/>
            <person name="Martin F."/>
            <person name="Cullen D."/>
            <person name="Hibbett D.S."/>
            <person name="Grigoriev I.V."/>
        </authorList>
    </citation>
    <scope>NUCLEOTIDE SEQUENCE [LARGE SCALE GENOMIC DNA]</scope>
    <source>
        <strain evidence="2">MUCL 33604</strain>
    </source>
</reference>
<proteinExistence type="predicted"/>
<evidence type="ECO:0000313" key="1">
    <source>
        <dbReference type="EMBL" id="KDQ55570.1"/>
    </source>
</evidence>
<dbReference type="EMBL" id="KL197724">
    <property type="protein sequence ID" value="KDQ55570.1"/>
    <property type="molecule type" value="Genomic_DNA"/>
</dbReference>
<protein>
    <recommendedName>
        <fullName evidence="3">F-box domain-containing protein</fullName>
    </recommendedName>
</protein>
<gene>
    <name evidence="1" type="ORF">JAAARDRAFT_48518</name>
</gene>
<dbReference type="SUPFAM" id="SSF52047">
    <property type="entry name" value="RNI-like"/>
    <property type="match status" value="1"/>
</dbReference>
<dbReference type="HOGENOM" id="CLU_062057_0_0_1"/>
<dbReference type="OrthoDB" id="3250756at2759"/>
<evidence type="ECO:0008006" key="3">
    <source>
        <dbReference type="Google" id="ProtNLM"/>
    </source>
</evidence>
<organism evidence="1 2">
    <name type="scientific">Jaapia argillacea MUCL 33604</name>
    <dbReference type="NCBI Taxonomy" id="933084"/>
    <lineage>
        <taxon>Eukaryota</taxon>
        <taxon>Fungi</taxon>
        <taxon>Dikarya</taxon>
        <taxon>Basidiomycota</taxon>
        <taxon>Agaricomycotina</taxon>
        <taxon>Agaricomycetes</taxon>
        <taxon>Agaricomycetidae</taxon>
        <taxon>Jaapiales</taxon>
        <taxon>Jaapiaceae</taxon>
        <taxon>Jaapia</taxon>
    </lineage>
</organism>